<protein>
    <recommendedName>
        <fullName evidence="10">RING-type domain-containing protein</fullName>
    </recommendedName>
</protein>
<accession>A0A383WMB4</accession>
<reference evidence="8 9" key="1">
    <citation type="submission" date="2016-10" db="EMBL/GenBank/DDBJ databases">
        <authorList>
            <person name="Cai Z."/>
        </authorList>
    </citation>
    <scope>NUCLEOTIDE SEQUENCE [LARGE SCALE GENOMIC DNA]</scope>
</reference>
<dbReference type="AlphaFoldDB" id="A0A383WMB4"/>
<feature type="domain" description="MYND-type" evidence="7">
    <location>
        <begin position="107"/>
        <end position="148"/>
    </location>
</feature>
<feature type="domain" description="RING-type" evidence="6">
    <location>
        <begin position="498"/>
        <end position="546"/>
    </location>
</feature>
<dbReference type="InterPro" id="IPR011990">
    <property type="entry name" value="TPR-like_helical_dom_sf"/>
</dbReference>
<dbReference type="Gene3D" id="1.25.40.10">
    <property type="entry name" value="Tetratricopeptide repeat domain"/>
    <property type="match status" value="2"/>
</dbReference>
<dbReference type="InterPro" id="IPR052480">
    <property type="entry name" value="RAPsyn"/>
</dbReference>
<dbReference type="InterPro" id="IPR001841">
    <property type="entry name" value="Znf_RING"/>
</dbReference>
<dbReference type="Pfam" id="PF13639">
    <property type="entry name" value="zf-RING_2"/>
    <property type="match status" value="1"/>
</dbReference>
<evidence type="ECO:0000256" key="4">
    <source>
        <dbReference type="PROSITE-ProRule" id="PRU00134"/>
    </source>
</evidence>
<sequence length="555" mass="58359">MSKQSSSWLPVAVAGAAACGVAYLAYSQASSAVQEAELEEQQQQAAAAAAAARSASSKPSGASAGQARAPSGPGSTSADARLASPDKPDAASASATAANGLVAGQECSYCHKAPEKLELLLRCSRCKHAWYCNQACQRSAWPQHKQECKKLQSLQNGAASSTSSCCSSAATSPTAQQASRAEQPDTAAAADAGSNSRRSPDGEGAAAAEQRAADNASMMDVLKNYLQQHSAAQTDPLQQQFEQAVLLYVRQEHRTALAQLQAVQRAAEQQGQLALAGDACKWMGHAYSKLGDAAKAAGSFASGCQLAEKSGNKKLQVDCLSGMGAMYRDNGQLAAAQGFMRQALRCSEGLGDPVVRAGCLTHLGSVLIASDGGAAITHLEEAVQLREDQVVQLHDEGKRGSSLATAIMEHAGSLVSLAGAYYCSQRYVDAADAYSKSLAVFEMIDDTDKVAKCLINLANLYELQIQHPAARANAAEQRKRLYALSAQQQLGRAVPETCSICCEPISPLQPTASDDQKLLLLGCLHCFHHKCWEGWSEKQSTCPSCKQPMPLAGHR</sequence>
<evidence type="ECO:0000313" key="8">
    <source>
        <dbReference type="EMBL" id="SZX78585.1"/>
    </source>
</evidence>
<feature type="region of interest" description="Disordered" evidence="5">
    <location>
        <begin position="175"/>
        <end position="212"/>
    </location>
</feature>
<evidence type="ECO:0000256" key="1">
    <source>
        <dbReference type="ARBA" id="ARBA00022723"/>
    </source>
</evidence>
<name>A0A383WMB4_TETOB</name>
<dbReference type="Pfam" id="PF01753">
    <property type="entry name" value="zf-MYND"/>
    <property type="match status" value="1"/>
</dbReference>
<dbReference type="SUPFAM" id="SSF57850">
    <property type="entry name" value="RING/U-box"/>
    <property type="match status" value="1"/>
</dbReference>
<gene>
    <name evidence="8" type="ORF">BQ4739_LOCUS18906</name>
</gene>
<dbReference type="Gene3D" id="3.30.40.10">
    <property type="entry name" value="Zinc/RING finger domain, C3HC4 (zinc finger)"/>
    <property type="match status" value="1"/>
</dbReference>
<dbReference type="PROSITE" id="PS50865">
    <property type="entry name" value="ZF_MYND_2"/>
    <property type="match status" value="1"/>
</dbReference>
<keyword evidence="3" id="KW-0862">Zinc</keyword>
<dbReference type="GO" id="GO:0008270">
    <property type="term" value="F:zinc ion binding"/>
    <property type="evidence" value="ECO:0007669"/>
    <property type="project" value="UniProtKB-KW"/>
</dbReference>
<dbReference type="PANTHER" id="PTHR46574">
    <property type="entry name" value="43 KDA RECEPTOR-ASSOCIATED PROTEIN OF THE SYNAPSE"/>
    <property type="match status" value="1"/>
</dbReference>
<feature type="region of interest" description="Disordered" evidence="5">
    <location>
        <begin position="38"/>
        <end position="92"/>
    </location>
</feature>
<evidence type="ECO:0000256" key="3">
    <source>
        <dbReference type="ARBA" id="ARBA00022833"/>
    </source>
</evidence>
<dbReference type="InterPro" id="IPR013083">
    <property type="entry name" value="Znf_RING/FYVE/PHD"/>
</dbReference>
<keyword evidence="1" id="KW-0479">Metal-binding</keyword>
<dbReference type="PROSITE" id="PS01360">
    <property type="entry name" value="ZF_MYND_1"/>
    <property type="match status" value="1"/>
</dbReference>
<dbReference type="Pfam" id="PF13374">
    <property type="entry name" value="TPR_10"/>
    <property type="match status" value="1"/>
</dbReference>
<organism evidence="8 9">
    <name type="scientific">Tetradesmus obliquus</name>
    <name type="common">Green alga</name>
    <name type="synonym">Acutodesmus obliquus</name>
    <dbReference type="NCBI Taxonomy" id="3088"/>
    <lineage>
        <taxon>Eukaryota</taxon>
        <taxon>Viridiplantae</taxon>
        <taxon>Chlorophyta</taxon>
        <taxon>core chlorophytes</taxon>
        <taxon>Chlorophyceae</taxon>
        <taxon>CS clade</taxon>
        <taxon>Sphaeropleales</taxon>
        <taxon>Scenedesmaceae</taxon>
        <taxon>Tetradesmus</taxon>
    </lineage>
</organism>
<dbReference type="STRING" id="3088.A0A383WMB4"/>
<dbReference type="Proteomes" id="UP000256970">
    <property type="component" value="Unassembled WGS sequence"/>
</dbReference>
<evidence type="ECO:0000313" key="9">
    <source>
        <dbReference type="Proteomes" id="UP000256970"/>
    </source>
</evidence>
<keyword evidence="9" id="KW-1185">Reference proteome</keyword>
<evidence type="ECO:0000259" key="7">
    <source>
        <dbReference type="PROSITE" id="PS50865"/>
    </source>
</evidence>
<evidence type="ECO:0000256" key="2">
    <source>
        <dbReference type="ARBA" id="ARBA00022771"/>
    </source>
</evidence>
<dbReference type="EMBL" id="FNXT01001326">
    <property type="protein sequence ID" value="SZX78585.1"/>
    <property type="molecule type" value="Genomic_DNA"/>
</dbReference>
<feature type="compositionally biased region" description="Low complexity" evidence="5">
    <location>
        <begin position="38"/>
        <end position="67"/>
    </location>
</feature>
<evidence type="ECO:0000256" key="5">
    <source>
        <dbReference type="SAM" id="MobiDB-lite"/>
    </source>
</evidence>
<dbReference type="InterPro" id="IPR019734">
    <property type="entry name" value="TPR_rpt"/>
</dbReference>
<proteinExistence type="predicted"/>
<dbReference type="SUPFAM" id="SSF48452">
    <property type="entry name" value="TPR-like"/>
    <property type="match status" value="2"/>
</dbReference>
<dbReference type="GO" id="GO:0033130">
    <property type="term" value="F:acetylcholine receptor binding"/>
    <property type="evidence" value="ECO:0007669"/>
    <property type="project" value="TreeGrafter"/>
</dbReference>
<dbReference type="InterPro" id="IPR002893">
    <property type="entry name" value="Znf_MYND"/>
</dbReference>
<dbReference type="GO" id="GO:0005737">
    <property type="term" value="C:cytoplasm"/>
    <property type="evidence" value="ECO:0007669"/>
    <property type="project" value="UniProtKB-ARBA"/>
</dbReference>
<dbReference type="Gene3D" id="6.10.140.2220">
    <property type="match status" value="1"/>
</dbReference>
<dbReference type="SUPFAM" id="SSF144232">
    <property type="entry name" value="HIT/MYND zinc finger-like"/>
    <property type="match status" value="1"/>
</dbReference>
<dbReference type="PANTHER" id="PTHR46574:SF1">
    <property type="entry name" value="43 KDA RECEPTOR-ASSOCIATED PROTEIN OF THE SYNAPSE"/>
    <property type="match status" value="1"/>
</dbReference>
<dbReference type="SMART" id="SM00028">
    <property type="entry name" value="TPR"/>
    <property type="match status" value="3"/>
</dbReference>
<dbReference type="PROSITE" id="PS50089">
    <property type="entry name" value="ZF_RING_2"/>
    <property type="match status" value="1"/>
</dbReference>
<dbReference type="PROSITE" id="PS51257">
    <property type="entry name" value="PROKAR_LIPOPROTEIN"/>
    <property type="match status" value="1"/>
</dbReference>
<evidence type="ECO:0000259" key="6">
    <source>
        <dbReference type="PROSITE" id="PS50089"/>
    </source>
</evidence>
<evidence type="ECO:0008006" key="10">
    <source>
        <dbReference type="Google" id="ProtNLM"/>
    </source>
</evidence>
<dbReference type="SMART" id="SM00184">
    <property type="entry name" value="RING"/>
    <property type="match status" value="1"/>
</dbReference>
<dbReference type="GO" id="GO:0005886">
    <property type="term" value="C:plasma membrane"/>
    <property type="evidence" value="ECO:0007669"/>
    <property type="project" value="TreeGrafter"/>
</dbReference>
<keyword evidence="2 4" id="KW-0863">Zinc-finger</keyword>